<feature type="region of interest" description="Disordered" evidence="1">
    <location>
        <begin position="23"/>
        <end position="61"/>
    </location>
</feature>
<proteinExistence type="predicted"/>
<dbReference type="Proteomes" id="UP000813444">
    <property type="component" value="Unassembled WGS sequence"/>
</dbReference>
<keyword evidence="4" id="KW-1185">Reference proteome</keyword>
<feature type="compositionally biased region" description="Polar residues" evidence="1">
    <location>
        <begin position="44"/>
        <end position="58"/>
    </location>
</feature>
<evidence type="ECO:0000313" key="4">
    <source>
        <dbReference type="Proteomes" id="UP000813444"/>
    </source>
</evidence>
<keyword evidence="2" id="KW-0472">Membrane</keyword>
<feature type="compositionally biased region" description="Basic and acidic residues" evidence="1">
    <location>
        <begin position="23"/>
        <end position="37"/>
    </location>
</feature>
<gene>
    <name evidence="3" type="ORF">B0I35DRAFT_193886</name>
</gene>
<organism evidence="3 4">
    <name type="scientific">Stachybotrys elegans</name>
    <dbReference type="NCBI Taxonomy" id="80388"/>
    <lineage>
        <taxon>Eukaryota</taxon>
        <taxon>Fungi</taxon>
        <taxon>Dikarya</taxon>
        <taxon>Ascomycota</taxon>
        <taxon>Pezizomycotina</taxon>
        <taxon>Sordariomycetes</taxon>
        <taxon>Hypocreomycetidae</taxon>
        <taxon>Hypocreales</taxon>
        <taxon>Stachybotryaceae</taxon>
        <taxon>Stachybotrys</taxon>
    </lineage>
</organism>
<accession>A0A8K0WUG9</accession>
<name>A0A8K0WUG9_9HYPO</name>
<keyword evidence="2" id="KW-1133">Transmembrane helix</keyword>
<evidence type="ECO:0000313" key="3">
    <source>
        <dbReference type="EMBL" id="KAH7323163.1"/>
    </source>
</evidence>
<evidence type="ECO:0000256" key="2">
    <source>
        <dbReference type="SAM" id="Phobius"/>
    </source>
</evidence>
<sequence length="141" mass="15565">MDNGGNGPSKMSGHGRDHALSLTTEEMRNDTVTRDADAEPVESIATSFDKSGTSTPTKAYTVESKTPAPTLAATIWRPRFLRTTSLLIFIVFMLLLFSAMLVLYALSRENNGIVTTSSALHYLWRFAPVAGRLYPHFQRLA</sequence>
<keyword evidence="2" id="KW-0812">Transmembrane</keyword>
<dbReference type="EMBL" id="JAGPNK010000004">
    <property type="protein sequence ID" value="KAH7323163.1"/>
    <property type="molecule type" value="Genomic_DNA"/>
</dbReference>
<evidence type="ECO:0000256" key="1">
    <source>
        <dbReference type="SAM" id="MobiDB-lite"/>
    </source>
</evidence>
<protein>
    <submittedName>
        <fullName evidence="3">Uncharacterized protein</fullName>
    </submittedName>
</protein>
<comment type="caution">
    <text evidence="3">The sequence shown here is derived from an EMBL/GenBank/DDBJ whole genome shotgun (WGS) entry which is preliminary data.</text>
</comment>
<feature type="transmembrane region" description="Helical" evidence="2">
    <location>
        <begin position="86"/>
        <end position="106"/>
    </location>
</feature>
<reference evidence="3" key="1">
    <citation type="journal article" date="2021" name="Nat. Commun.">
        <title>Genetic determinants of endophytism in the Arabidopsis root mycobiome.</title>
        <authorList>
            <person name="Mesny F."/>
            <person name="Miyauchi S."/>
            <person name="Thiergart T."/>
            <person name="Pickel B."/>
            <person name="Atanasova L."/>
            <person name="Karlsson M."/>
            <person name="Huettel B."/>
            <person name="Barry K.W."/>
            <person name="Haridas S."/>
            <person name="Chen C."/>
            <person name="Bauer D."/>
            <person name="Andreopoulos W."/>
            <person name="Pangilinan J."/>
            <person name="LaButti K."/>
            <person name="Riley R."/>
            <person name="Lipzen A."/>
            <person name="Clum A."/>
            <person name="Drula E."/>
            <person name="Henrissat B."/>
            <person name="Kohler A."/>
            <person name="Grigoriev I.V."/>
            <person name="Martin F.M."/>
            <person name="Hacquard S."/>
        </authorList>
    </citation>
    <scope>NUCLEOTIDE SEQUENCE</scope>
    <source>
        <strain evidence="3">MPI-CAGE-CH-0235</strain>
    </source>
</reference>
<dbReference type="AlphaFoldDB" id="A0A8K0WUG9"/>